<evidence type="ECO:0000256" key="5">
    <source>
        <dbReference type="ARBA" id="ARBA00022448"/>
    </source>
</evidence>
<proteinExistence type="inferred from homology"/>
<keyword evidence="7" id="KW-0762">Sugar transport</keyword>
<keyword evidence="9" id="KW-0677">Repeat</keyword>
<dbReference type="EMBL" id="JBJUIK010000009">
    <property type="protein sequence ID" value="KAL3517485.1"/>
    <property type="molecule type" value="Genomic_DNA"/>
</dbReference>
<keyword evidence="11" id="KW-0333">Golgi apparatus</keyword>
<feature type="transmembrane region" description="Helical" evidence="13">
    <location>
        <begin position="47"/>
        <end position="63"/>
    </location>
</feature>
<dbReference type="PANTHER" id="PTHR10791">
    <property type="entry name" value="RAG1-ACTIVATING PROTEIN 1"/>
    <property type="match status" value="1"/>
</dbReference>
<dbReference type="Pfam" id="PF03083">
    <property type="entry name" value="MtN3_slv"/>
    <property type="match status" value="2"/>
</dbReference>
<sequence>MATFSAAHLACAFGILGNMVSFLVYLAPMPTFYRIYKKKSTEGFQSIPYSVALFSAMLYLYYAHLKKNVIILVTINSVGCAIETIYLTLFVIYATREAKVHVVLSPMKVIRTSSVEFMPLSLSFFLTLCAVMWFFYGFLIKDYYIAAPNILGFAFGIMQMVLYANYRENKKPLVLPEAYDVKEVTVTVIQVNGSQENQLADCNACTKAINGP</sequence>
<comment type="subcellular location">
    <subcellularLocation>
        <location evidence="1">Cell membrane</location>
        <topology evidence="1">Multi-pass membrane protein</topology>
    </subcellularLocation>
    <subcellularLocation>
        <location evidence="2">Golgi apparatus membrane</location>
        <topology evidence="2">Multi-pass membrane protein</topology>
    </subcellularLocation>
</comment>
<reference evidence="14 15" key="1">
    <citation type="submission" date="2024-11" db="EMBL/GenBank/DDBJ databases">
        <title>A near-complete genome assembly of Cinchona calisaya.</title>
        <authorList>
            <person name="Lian D.C."/>
            <person name="Zhao X.W."/>
            <person name="Wei L."/>
        </authorList>
    </citation>
    <scope>NUCLEOTIDE SEQUENCE [LARGE SCALE GENOMIC DNA]</scope>
    <source>
        <tissue evidence="14">Nenye</tissue>
    </source>
</reference>
<evidence type="ECO:0000313" key="15">
    <source>
        <dbReference type="Proteomes" id="UP001630127"/>
    </source>
</evidence>
<dbReference type="Proteomes" id="UP001630127">
    <property type="component" value="Unassembled WGS sequence"/>
</dbReference>
<dbReference type="InterPro" id="IPR047664">
    <property type="entry name" value="SWEET"/>
</dbReference>
<accession>A0ABD2ZGU5</accession>
<feature type="transmembrane region" description="Helical" evidence="13">
    <location>
        <begin position="143"/>
        <end position="164"/>
    </location>
</feature>
<evidence type="ECO:0000256" key="9">
    <source>
        <dbReference type="ARBA" id="ARBA00022737"/>
    </source>
</evidence>
<evidence type="ECO:0000256" key="1">
    <source>
        <dbReference type="ARBA" id="ARBA00004651"/>
    </source>
</evidence>
<dbReference type="GO" id="GO:0005886">
    <property type="term" value="C:plasma membrane"/>
    <property type="evidence" value="ECO:0007669"/>
    <property type="project" value="UniProtKB-SubCell"/>
</dbReference>
<dbReference type="AlphaFoldDB" id="A0ABD2ZGU5"/>
<dbReference type="PANTHER" id="PTHR10791:SF157">
    <property type="entry name" value="BIDIRECTIONAL SUGAR TRANSPORTER SWEET"/>
    <property type="match status" value="1"/>
</dbReference>
<dbReference type="FunFam" id="1.20.1280.290:FF:000004">
    <property type="entry name" value="Sugar transporter SWEET"/>
    <property type="match status" value="1"/>
</dbReference>
<evidence type="ECO:0000256" key="7">
    <source>
        <dbReference type="ARBA" id="ARBA00022597"/>
    </source>
</evidence>
<keyword evidence="10 13" id="KW-1133">Transmembrane helix</keyword>
<dbReference type="FunFam" id="1.20.1280.290:FF:000001">
    <property type="entry name" value="Bidirectional sugar transporter SWEET"/>
    <property type="match status" value="1"/>
</dbReference>
<comment type="caution">
    <text evidence="14">The sequence shown here is derived from an EMBL/GenBank/DDBJ whole genome shotgun (WGS) entry which is preliminary data.</text>
</comment>
<evidence type="ECO:0000256" key="3">
    <source>
        <dbReference type="ARBA" id="ARBA00007809"/>
    </source>
</evidence>
<evidence type="ECO:0000313" key="14">
    <source>
        <dbReference type="EMBL" id="KAL3517485.1"/>
    </source>
</evidence>
<keyword evidence="5" id="KW-0813">Transport</keyword>
<protein>
    <recommendedName>
        <fullName evidence="4">Sugar transporter SWEET1</fullName>
    </recommendedName>
</protein>
<evidence type="ECO:0000256" key="4">
    <source>
        <dbReference type="ARBA" id="ARBA00021741"/>
    </source>
</evidence>
<feature type="transmembrane region" description="Helical" evidence="13">
    <location>
        <begin position="6"/>
        <end position="26"/>
    </location>
</feature>
<name>A0ABD2ZGU5_9GENT</name>
<feature type="transmembrane region" description="Helical" evidence="13">
    <location>
        <begin position="115"/>
        <end position="137"/>
    </location>
</feature>
<evidence type="ECO:0000256" key="11">
    <source>
        <dbReference type="ARBA" id="ARBA00023034"/>
    </source>
</evidence>
<dbReference type="Gene3D" id="1.20.1280.290">
    <property type="match status" value="2"/>
</dbReference>
<evidence type="ECO:0000256" key="10">
    <source>
        <dbReference type="ARBA" id="ARBA00022989"/>
    </source>
</evidence>
<keyword evidence="6" id="KW-1003">Cell membrane</keyword>
<dbReference type="InterPro" id="IPR004316">
    <property type="entry name" value="SWEET_rpt"/>
</dbReference>
<gene>
    <name evidence="14" type="ORF">ACH5RR_020074</name>
</gene>
<evidence type="ECO:0000256" key="2">
    <source>
        <dbReference type="ARBA" id="ARBA00004653"/>
    </source>
</evidence>
<dbReference type="GO" id="GO:0000139">
    <property type="term" value="C:Golgi membrane"/>
    <property type="evidence" value="ECO:0007669"/>
    <property type="project" value="UniProtKB-SubCell"/>
</dbReference>
<keyword evidence="12 13" id="KW-0472">Membrane</keyword>
<evidence type="ECO:0000256" key="8">
    <source>
        <dbReference type="ARBA" id="ARBA00022692"/>
    </source>
</evidence>
<keyword evidence="15" id="KW-1185">Reference proteome</keyword>
<feature type="transmembrane region" description="Helical" evidence="13">
    <location>
        <begin position="69"/>
        <end position="94"/>
    </location>
</feature>
<keyword evidence="8 13" id="KW-0812">Transmembrane</keyword>
<evidence type="ECO:0000256" key="12">
    <source>
        <dbReference type="ARBA" id="ARBA00023136"/>
    </source>
</evidence>
<evidence type="ECO:0000256" key="6">
    <source>
        <dbReference type="ARBA" id="ARBA00022475"/>
    </source>
</evidence>
<evidence type="ECO:0000256" key="13">
    <source>
        <dbReference type="SAM" id="Phobius"/>
    </source>
</evidence>
<organism evidence="14 15">
    <name type="scientific">Cinchona calisaya</name>
    <dbReference type="NCBI Taxonomy" id="153742"/>
    <lineage>
        <taxon>Eukaryota</taxon>
        <taxon>Viridiplantae</taxon>
        <taxon>Streptophyta</taxon>
        <taxon>Embryophyta</taxon>
        <taxon>Tracheophyta</taxon>
        <taxon>Spermatophyta</taxon>
        <taxon>Magnoliopsida</taxon>
        <taxon>eudicotyledons</taxon>
        <taxon>Gunneridae</taxon>
        <taxon>Pentapetalae</taxon>
        <taxon>asterids</taxon>
        <taxon>lamiids</taxon>
        <taxon>Gentianales</taxon>
        <taxon>Rubiaceae</taxon>
        <taxon>Cinchonoideae</taxon>
        <taxon>Cinchoneae</taxon>
        <taxon>Cinchona</taxon>
    </lineage>
</organism>
<comment type="similarity">
    <text evidence="3">Belongs to the SWEET sugar transporter family.</text>
</comment>